<keyword evidence="4" id="KW-0732">Signal</keyword>
<evidence type="ECO:0000256" key="4">
    <source>
        <dbReference type="ARBA" id="ARBA00022729"/>
    </source>
</evidence>
<keyword evidence="6" id="KW-0106">Calcium</keyword>
<evidence type="ECO:0000256" key="6">
    <source>
        <dbReference type="ARBA" id="ARBA00022837"/>
    </source>
</evidence>
<evidence type="ECO:0000256" key="3">
    <source>
        <dbReference type="ARBA" id="ARBA00022723"/>
    </source>
</evidence>
<dbReference type="PROSITE" id="PS51257">
    <property type="entry name" value="PROKAR_LIPOPROTEIN"/>
    <property type="match status" value="1"/>
</dbReference>
<name>A0ABS8GNN5_9FLAO</name>
<dbReference type="EMBL" id="JAJGMW010000001">
    <property type="protein sequence ID" value="MCC4211278.1"/>
    <property type="molecule type" value="Genomic_DNA"/>
</dbReference>
<protein>
    <submittedName>
        <fullName evidence="8">Sulfatase</fullName>
    </submittedName>
</protein>
<comment type="caution">
    <text evidence="8">The sequence shown here is derived from an EMBL/GenBank/DDBJ whole genome shotgun (WGS) entry which is preliminary data.</text>
</comment>
<dbReference type="SUPFAM" id="SSF53649">
    <property type="entry name" value="Alkaline phosphatase-like"/>
    <property type="match status" value="1"/>
</dbReference>
<dbReference type="Gene3D" id="3.40.720.10">
    <property type="entry name" value="Alkaline Phosphatase, subunit A"/>
    <property type="match status" value="1"/>
</dbReference>
<dbReference type="Pfam" id="PF00884">
    <property type="entry name" value="Sulfatase"/>
    <property type="match status" value="1"/>
</dbReference>
<dbReference type="InterPro" id="IPR000917">
    <property type="entry name" value="Sulfatase_N"/>
</dbReference>
<gene>
    <name evidence="8" type="ORF">LLW17_00985</name>
</gene>
<dbReference type="RefSeq" id="WP_228228402.1">
    <property type="nucleotide sequence ID" value="NZ_JAJGMW010000001.1"/>
</dbReference>
<accession>A0ABS8GNN5</accession>
<keyword evidence="3" id="KW-0479">Metal-binding</keyword>
<evidence type="ECO:0000313" key="8">
    <source>
        <dbReference type="EMBL" id="MCC4211278.1"/>
    </source>
</evidence>
<feature type="domain" description="Sulfatase N-terminal" evidence="7">
    <location>
        <begin position="47"/>
        <end position="383"/>
    </location>
</feature>
<dbReference type="PANTHER" id="PTHR45953">
    <property type="entry name" value="IDURONATE 2-SULFATASE"/>
    <property type="match status" value="1"/>
</dbReference>
<keyword evidence="9" id="KW-1185">Reference proteome</keyword>
<dbReference type="PANTHER" id="PTHR45953:SF1">
    <property type="entry name" value="IDURONATE 2-SULFATASE"/>
    <property type="match status" value="1"/>
</dbReference>
<proteinExistence type="inferred from homology"/>
<dbReference type="CDD" id="cd16030">
    <property type="entry name" value="iduronate-2-sulfatase"/>
    <property type="match status" value="1"/>
</dbReference>
<evidence type="ECO:0000313" key="9">
    <source>
        <dbReference type="Proteomes" id="UP001197770"/>
    </source>
</evidence>
<evidence type="ECO:0000256" key="2">
    <source>
        <dbReference type="ARBA" id="ARBA00008779"/>
    </source>
</evidence>
<comment type="cofactor">
    <cofactor evidence="1">
        <name>Ca(2+)</name>
        <dbReference type="ChEBI" id="CHEBI:29108"/>
    </cofactor>
</comment>
<dbReference type="InterPro" id="IPR035874">
    <property type="entry name" value="IDS"/>
</dbReference>
<evidence type="ECO:0000256" key="5">
    <source>
        <dbReference type="ARBA" id="ARBA00022801"/>
    </source>
</evidence>
<evidence type="ECO:0000259" key="7">
    <source>
        <dbReference type="Pfam" id="PF00884"/>
    </source>
</evidence>
<dbReference type="Proteomes" id="UP001197770">
    <property type="component" value="Unassembled WGS sequence"/>
</dbReference>
<dbReference type="InterPro" id="IPR017850">
    <property type="entry name" value="Alkaline_phosphatase_core_sf"/>
</dbReference>
<evidence type="ECO:0000256" key="1">
    <source>
        <dbReference type="ARBA" id="ARBA00001913"/>
    </source>
</evidence>
<reference evidence="8 9" key="1">
    <citation type="submission" date="2021-11" db="EMBL/GenBank/DDBJ databases">
        <title>Seasonal and diel survey of microbial diversity of the Tyrrhenian coast.</title>
        <authorList>
            <person name="Gattoni G."/>
            <person name="Corral P."/>
        </authorList>
    </citation>
    <scope>NUCLEOTIDE SEQUENCE [LARGE SCALE GENOMIC DNA]</scope>
    <source>
        <strain evidence="8 9">Mr9</strain>
    </source>
</reference>
<organism evidence="8 9">
    <name type="scientific">Leeuwenhoekiella parthenopeia</name>
    <dbReference type="NCBI Taxonomy" id="2890320"/>
    <lineage>
        <taxon>Bacteria</taxon>
        <taxon>Pseudomonadati</taxon>
        <taxon>Bacteroidota</taxon>
        <taxon>Flavobacteriia</taxon>
        <taxon>Flavobacteriales</taxon>
        <taxon>Flavobacteriaceae</taxon>
        <taxon>Leeuwenhoekiella</taxon>
    </lineage>
</organism>
<keyword evidence="5" id="KW-0378">Hydrolase</keyword>
<sequence length="477" mass="54595">MKHIINWLIYSTLCILMVACKSNSSKQDFSTSALKTESQNSKNLKYNILMIAVDDLNDWTGFMGGHPQTLTPNMDKLAKESMVFDLAYCAASVCNPSRAAIMSGYKPSTTGIFQNGDKVFDVPLINNSLMLPQYLSKYGYHTLSRGKIYHTPATGKHTWDEWSPVSGNYGATQSKKGLLDNGIPRGEMSDNMDWAPTTGKTEETPDYLNAQWAAEQLQEGFDKPFFMAVGIFRPHLEWKVPKEFYDKFPVENMILPEVLESDLDDTRENFSPTKEYTAIEKYSKQKEAVQAYLASINYADYCVGVILDALAKSKYADNTIVVLWGDHGWHLGEKLRYKKFTLWEEACRVPFIFKVPGMIKPESRSNRPINLLDLYPTLLELTGLPENQKNEGNSFVPLLINPELKWDRASLTQMGEGRNTIRTEKYRYIKYEDGSEELYDHEVDPLEWHNEINNPVYKNVRTDLRNKLSELTRKNNS</sequence>
<comment type="similarity">
    <text evidence="2">Belongs to the sulfatase family.</text>
</comment>